<dbReference type="GO" id="GO:0006793">
    <property type="term" value="P:phosphorus metabolic process"/>
    <property type="evidence" value="ECO:0007669"/>
    <property type="project" value="UniProtKB-ARBA"/>
</dbReference>
<evidence type="ECO:0000256" key="3">
    <source>
        <dbReference type="ARBA" id="ARBA00012027"/>
    </source>
</evidence>
<dbReference type="InterPro" id="IPR025202">
    <property type="entry name" value="PLD-like_dom"/>
</dbReference>
<dbReference type="PANTHER" id="PTHR43856">
    <property type="entry name" value="CARDIOLIPIN HYDROLASE"/>
    <property type="match status" value="1"/>
</dbReference>
<keyword evidence="9" id="KW-1185">Reference proteome</keyword>
<dbReference type="Proteomes" id="UP000541810">
    <property type="component" value="Unassembled WGS sequence"/>
</dbReference>
<dbReference type="EC" id="3.1.4.4" evidence="3"/>
<dbReference type="AlphaFoldDB" id="A0A7X0LKH1"/>
<evidence type="ECO:0000313" key="8">
    <source>
        <dbReference type="EMBL" id="MBB6428943.1"/>
    </source>
</evidence>
<dbReference type="Pfam" id="PF13091">
    <property type="entry name" value="PLDc_2"/>
    <property type="match status" value="1"/>
</dbReference>
<dbReference type="CDD" id="cd00138">
    <property type="entry name" value="PLDc_SF"/>
    <property type="match status" value="1"/>
</dbReference>
<dbReference type="GO" id="GO:0016042">
    <property type="term" value="P:lipid catabolic process"/>
    <property type="evidence" value="ECO:0007669"/>
    <property type="project" value="UniProtKB-KW"/>
</dbReference>
<name>A0A7X0LKH1_9BACT</name>
<comment type="similarity">
    <text evidence="2">Belongs to the phospholipase D family.</text>
</comment>
<protein>
    <recommendedName>
        <fullName evidence="3">phospholipase D</fullName>
        <ecNumber evidence="3">3.1.4.4</ecNumber>
    </recommendedName>
</protein>
<dbReference type="GO" id="GO:0016891">
    <property type="term" value="F:RNA endonuclease activity producing 5'-phosphomonoesters, hydrolytic mechanism"/>
    <property type="evidence" value="ECO:0007669"/>
    <property type="project" value="TreeGrafter"/>
</dbReference>
<dbReference type="InterPro" id="IPR001736">
    <property type="entry name" value="PLipase_D/transphosphatidylase"/>
</dbReference>
<dbReference type="PROSITE" id="PS50035">
    <property type="entry name" value="PLD"/>
    <property type="match status" value="1"/>
</dbReference>
<sequence>MIARDGDLTFSPADLEADAPVRGEVELIADSDHLPRVVQQGMLAAKVSLDIATADFKAMLVPDPANPRSRNAPSIVDHLVRLAKRGVEVRVLHAGVPSGPALQQLKKAFAKKKPVGGLTIRRCPRLHAKAVVVDAGWLYLGSANLTGAGLGAKGATRRNFEWGVVSESANLVDAVMGKFNTLWEGGHCEGCGRRDVCPVPLEEPEL</sequence>
<keyword evidence="6" id="KW-0443">Lipid metabolism</keyword>
<dbReference type="GO" id="GO:0004630">
    <property type="term" value="F:phospholipase D activity"/>
    <property type="evidence" value="ECO:0007669"/>
    <property type="project" value="UniProtKB-EC"/>
</dbReference>
<gene>
    <name evidence="8" type="ORF">HNQ40_000749</name>
</gene>
<keyword evidence="5" id="KW-0442">Lipid degradation</keyword>
<evidence type="ECO:0000256" key="1">
    <source>
        <dbReference type="ARBA" id="ARBA00000798"/>
    </source>
</evidence>
<evidence type="ECO:0000256" key="2">
    <source>
        <dbReference type="ARBA" id="ARBA00008664"/>
    </source>
</evidence>
<proteinExistence type="inferred from homology"/>
<evidence type="ECO:0000313" key="9">
    <source>
        <dbReference type="Proteomes" id="UP000541810"/>
    </source>
</evidence>
<dbReference type="SUPFAM" id="SSF56024">
    <property type="entry name" value="Phospholipase D/nuclease"/>
    <property type="match status" value="1"/>
</dbReference>
<organism evidence="8 9">
    <name type="scientific">Algisphaera agarilytica</name>
    <dbReference type="NCBI Taxonomy" id="1385975"/>
    <lineage>
        <taxon>Bacteria</taxon>
        <taxon>Pseudomonadati</taxon>
        <taxon>Planctomycetota</taxon>
        <taxon>Phycisphaerae</taxon>
        <taxon>Phycisphaerales</taxon>
        <taxon>Phycisphaeraceae</taxon>
        <taxon>Algisphaera</taxon>
    </lineage>
</organism>
<dbReference type="Gene3D" id="3.30.870.10">
    <property type="entry name" value="Endonuclease Chain A"/>
    <property type="match status" value="1"/>
</dbReference>
<dbReference type="InterPro" id="IPR051406">
    <property type="entry name" value="PLD_domain"/>
</dbReference>
<accession>A0A7X0LKH1</accession>
<evidence type="ECO:0000259" key="7">
    <source>
        <dbReference type="PROSITE" id="PS50035"/>
    </source>
</evidence>
<keyword evidence="4" id="KW-0378">Hydrolase</keyword>
<evidence type="ECO:0000256" key="4">
    <source>
        <dbReference type="ARBA" id="ARBA00022801"/>
    </source>
</evidence>
<feature type="domain" description="PLD phosphodiesterase" evidence="7">
    <location>
        <begin position="122"/>
        <end position="149"/>
    </location>
</feature>
<comment type="caution">
    <text evidence="8">The sequence shown here is derived from an EMBL/GenBank/DDBJ whole genome shotgun (WGS) entry which is preliminary data.</text>
</comment>
<comment type="catalytic activity">
    <reaction evidence="1">
        <text>a 1,2-diacyl-sn-glycero-3-phosphocholine + H2O = a 1,2-diacyl-sn-glycero-3-phosphate + choline + H(+)</text>
        <dbReference type="Rhea" id="RHEA:14445"/>
        <dbReference type="ChEBI" id="CHEBI:15354"/>
        <dbReference type="ChEBI" id="CHEBI:15377"/>
        <dbReference type="ChEBI" id="CHEBI:15378"/>
        <dbReference type="ChEBI" id="CHEBI:57643"/>
        <dbReference type="ChEBI" id="CHEBI:58608"/>
        <dbReference type="EC" id="3.1.4.4"/>
    </reaction>
</comment>
<dbReference type="RefSeq" id="WP_184676523.1">
    <property type="nucleotide sequence ID" value="NZ_JACHGY010000001.1"/>
</dbReference>
<dbReference type="PANTHER" id="PTHR43856:SF1">
    <property type="entry name" value="MITOCHONDRIAL CARDIOLIPIN HYDROLASE"/>
    <property type="match status" value="1"/>
</dbReference>
<dbReference type="EMBL" id="JACHGY010000001">
    <property type="protein sequence ID" value="MBB6428943.1"/>
    <property type="molecule type" value="Genomic_DNA"/>
</dbReference>
<reference evidence="8 9" key="1">
    <citation type="submission" date="2020-08" db="EMBL/GenBank/DDBJ databases">
        <title>Genomic Encyclopedia of Type Strains, Phase IV (KMG-IV): sequencing the most valuable type-strain genomes for metagenomic binning, comparative biology and taxonomic classification.</title>
        <authorList>
            <person name="Goeker M."/>
        </authorList>
    </citation>
    <scope>NUCLEOTIDE SEQUENCE [LARGE SCALE GENOMIC DNA]</scope>
    <source>
        <strain evidence="8 9">DSM 103725</strain>
    </source>
</reference>
<evidence type="ECO:0000256" key="5">
    <source>
        <dbReference type="ARBA" id="ARBA00022963"/>
    </source>
</evidence>
<evidence type="ECO:0000256" key="6">
    <source>
        <dbReference type="ARBA" id="ARBA00023098"/>
    </source>
</evidence>